<feature type="region of interest" description="Disordered" evidence="5">
    <location>
        <begin position="134"/>
        <end position="187"/>
    </location>
</feature>
<sequence>MSTLHMPYDDPMLSMHLLREHDHDMALALDMRPLGFHTVPLAPFYHDDGTGYLVASSSYPEPAYDDAPTFWSTQAVAMMDDIREQEYRERELRQPVPRRPVSPEFLISHGHGMLPMPAPSQPLFEHGSFASGSYTLPPSFAPPTEAPAPADEQPPPPPPSWAMSGSLDPVTGIYQTAPEHPRVRTQQACEKCRGRKAKCSGERPCARCVTRGLHCEYAPERKMRGPNKVKRARAPAAPGAARRASIASSAATTSSEDEPPSPLTAAPRTFTMTLDVPAASATPHTAPSSPVRARARPPPISLEGTRLYDQTSVPAGAPFAFDAGAGAARRASLPAYMIAAHARAAAHGGVYTPSRGLDVIESSPRPRSSPAHPMEMLASGGFPASGSSSGATTSAPRTPSHAHDQLMYPGFAPPPSGFTPDFASLGSFDGSQWLNTDVDATPTLASDSKALGTLDPSLMDM</sequence>
<accession>A0A9P3LD11</accession>
<dbReference type="CDD" id="cd00067">
    <property type="entry name" value="GAL4"/>
    <property type="match status" value="1"/>
</dbReference>
<dbReference type="OrthoDB" id="2399539at2759"/>
<feature type="region of interest" description="Disordered" evidence="5">
    <location>
        <begin position="224"/>
        <end position="267"/>
    </location>
</feature>
<dbReference type="PROSITE" id="PS50048">
    <property type="entry name" value="ZN2_CY6_FUNGAL_2"/>
    <property type="match status" value="1"/>
</dbReference>
<keyword evidence="2" id="KW-0805">Transcription regulation</keyword>
<keyword evidence="4" id="KW-0804">Transcription</keyword>
<evidence type="ECO:0000256" key="1">
    <source>
        <dbReference type="ARBA" id="ARBA00022833"/>
    </source>
</evidence>
<organism evidence="7 8">
    <name type="scientific">Phanerochaete sordida</name>
    <dbReference type="NCBI Taxonomy" id="48140"/>
    <lineage>
        <taxon>Eukaryota</taxon>
        <taxon>Fungi</taxon>
        <taxon>Dikarya</taxon>
        <taxon>Basidiomycota</taxon>
        <taxon>Agaricomycotina</taxon>
        <taxon>Agaricomycetes</taxon>
        <taxon>Polyporales</taxon>
        <taxon>Phanerochaetaceae</taxon>
        <taxon>Phanerochaete</taxon>
    </lineage>
</organism>
<evidence type="ECO:0000256" key="3">
    <source>
        <dbReference type="ARBA" id="ARBA00023125"/>
    </source>
</evidence>
<evidence type="ECO:0000256" key="2">
    <source>
        <dbReference type="ARBA" id="ARBA00023015"/>
    </source>
</evidence>
<gene>
    <name evidence="7" type="ORF">PsYK624_055280</name>
</gene>
<evidence type="ECO:0000256" key="4">
    <source>
        <dbReference type="ARBA" id="ARBA00023163"/>
    </source>
</evidence>
<feature type="compositionally biased region" description="Basic residues" evidence="5">
    <location>
        <begin position="224"/>
        <end position="233"/>
    </location>
</feature>
<dbReference type="Gene3D" id="4.10.240.10">
    <property type="entry name" value="Zn(2)-C6 fungal-type DNA-binding domain"/>
    <property type="match status" value="1"/>
</dbReference>
<dbReference type="AlphaFoldDB" id="A0A9P3LD11"/>
<dbReference type="PANTHER" id="PTHR47663:SF1">
    <property type="entry name" value="XYLANOLYTIC TRANSCRIPTIONAL ACTIVATOR XLNR-RELATED"/>
    <property type="match status" value="1"/>
</dbReference>
<evidence type="ECO:0000313" key="7">
    <source>
        <dbReference type="EMBL" id="GJE89427.1"/>
    </source>
</evidence>
<feature type="compositionally biased region" description="Pro residues" evidence="5">
    <location>
        <begin position="139"/>
        <end position="160"/>
    </location>
</feature>
<dbReference type="Pfam" id="PF00172">
    <property type="entry name" value="Zn_clus"/>
    <property type="match status" value="1"/>
</dbReference>
<dbReference type="PANTHER" id="PTHR47663">
    <property type="entry name" value="XYLANOLYTIC TRANSCRIPTIONAL ACTIVATOR XLNR-RELATED"/>
    <property type="match status" value="1"/>
</dbReference>
<dbReference type="SUPFAM" id="SSF57701">
    <property type="entry name" value="Zn2/Cys6 DNA-binding domain"/>
    <property type="match status" value="1"/>
</dbReference>
<feature type="compositionally biased region" description="Low complexity" evidence="5">
    <location>
        <begin position="378"/>
        <end position="399"/>
    </location>
</feature>
<dbReference type="InterPro" id="IPR001138">
    <property type="entry name" value="Zn2Cys6_DnaBD"/>
</dbReference>
<proteinExistence type="predicted"/>
<feature type="compositionally biased region" description="Low complexity" evidence="5">
    <location>
        <begin position="234"/>
        <end position="254"/>
    </location>
</feature>
<feature type="region of interest" description="Disordered" evidence="5">
    <location>
        <begin position="362"/>
        <end position="413"/>
    </location>
</feature>
<comment type="caution">
    <text evidence="7">The sequence shown here is derived from an EMBL/GenBank/DDBJ whole genome shotgun (WGS) entry which is preliminary data.</text>
</comment>
<dbReference type="Proteomes" id="UP000703269">
    <property type="component" value="Unassembled WGS sequence"/>
</dbReference>
<dbReference type="EMBL" id="BPQB01000012">
    <property type="protein sequence ID" value="GJE89427.1"/>
    <property type="molecule type" value="Genomic_DNA"/>
</dbReference>
<protein>
    <submittedName>
        <fullName evidence="7">Zn(II)2Cys6 transcription factor</fullName>
    </submittedName>
</protein>
<dbReference type="PROSITE" id="PS00463">
    <property type="entry name" value="ZN2_CY6_FUNGAL_1"/>
    <property type="match status" value="1"/>
</dbReference>
<dbReference type="GO" id="GO:0008270">
    <property type="term" value="F:zinc ion binding"/>
    <property type="evidence" value="ECO:0007669"/>
    <property type="project" value="InterPro"/>
</dbReference>
<feature type="domain" description="Zn(2)-C6 fungal-type" evidence="6">
    <location>
        <begin position="188"/>
        <end position="217"/>
    </location>
</feature>
<dbReference type="InterPro" id="IPR036864">
    <property type="entry name" value="Zn2-C6_fun-type_DNA-bd_sf"/>
</dbReference>
<evidence type="ECO:0000256" key="5">
    <source>
        <dbReference type="SAM" id="MobiDB-lite"/>
    </source>
</evidence>
<keyword evidence="8" id="KW-1185">Reference proteome</keyword>
<evidence type="ECO:0000259" key="6">
    <source>
        <dbReference type="PROSITE" id="PS50048"/>
    </source>
</evidence>
<keyword evidence="1" id="KW-0862">Zinc</keyword>
<dbReference type="GO" id="GO:0000981">
    <property type="term" value="F:DNA-binding transcription factor activity, RNA polymerase II-specific"/>
    <property type="evidence" value="ECO:0007669"/>
    <property type="project" value="InterPro"/>
</dbReference>
<keyword evidence="3" id="KW-0238">DNA-binding</keyword>
<reference evidence="7 8" key="1">
    <citation type="submission" date="2021-08" db="EMBL/GenBank/DDBJ databases">
        <title>Draft Genome Sequence of Phanerochaete sordida strain YK-624.</title>
        <authorList>
            <person name="Mori T."/>
            <person name="Dohra H."/>
            <person name="Suzuki T."/>
            <person name="Kawagishi H."/>
            <person name="Hirai H."/>
        </authorList>
    </citation>
    <scope>NUCLEOTIDE SEQUENCE [LARGE SCALE GENOMIC DNA]</scope>
    <source>
        <strain evidence="7 8">YK-624</strain>
    </source>
</reference>
<evidence type="ECO:0000313" key="8">
    <source>
        <dbReference type="Proteomes" id="UP000703269"/>
    </source>
</evidence>
<name>A0A9P3LD11_9APHY</name>
<dbReference type="GO" id="GO:0003677">
    <property type="term" value="F:DNA binding"/>
    <property type="evidence" value="ECO:0007669"/>
    <property type="project" value="UniProtKB-KW"/>
</dbReference>
<dbReference type="InterPro" id="IPR051439">
    <property type="entry name" value="XlnR/Xlr1"/>
</dbReference>
<dbReference type="SMART" id="SM00066">
    <property type="entry name" value="GAL4"/>
    <property type="match status" value="1"/>
</dbReference>